<keyword evidence="2" id="KW-1185">Reference proteome</keyword>
<sequence length="92" mass="10153">MDLYIYYKVRDADQTALHRAVAAMQAELVSAHGVAPQLKRRPHSSGDGIWTWMEVYPAVRDGFDAVLADAVQAHGLSALTAGPRHTEFFTDI</sequence>
<dbReference type="InterPro" id="IPR032556">
    <property type="entry name" value="DUF4936"/>
</dbReference>
<protein>
    <submittedName>
        <fullName evidence="1">DUF4936 family protein</fullName>
    </submittedName>
</protein>
<evidence type="ECO:0000313" key="2">
    <source>
        <dbReference type="Proteomes" id="UP000446768"/>
    </source>
</evidence>
<reference evidence="1 2" key="1">
    <citation type="submission" date="2019-11" db="EMBL/GenBank/DDBJ databases">
        <title>Novel species isolated from a subtropical stream in China.</title>
        <authorList>
            <person name="Lu H."/>
        </authorList>
    </citation>
    <scope>NUCLEOTIDE SEQUENCE [LARGE SCALE GENOMIC DNA]</scope>
    <source>
        <strain evidence="1 2">FT92W</strain>
    </source>
</reference>
<proteinExistence type="predicted"/>
<comment type="caution">
    <text evidence="1">The sequence shown here is derived from an EMBL/GenBank/DDBJ whole genome shotgun (WGS) entry which is preliminary data.</text>
</comment>
<gene>
    <name evidence="1" type="ORF">GJ700_31570</name>
</gene>
<dbReference type="Pfam" id="PF16290">
    <property type="entry name" value="DUF4936"/>
    <property type="match status" value="1"/>
</dbReference>
<evidence type="ECO:0000313" key="1">
    <source>
        <dbReference type="EMBL" id="MRV76258.1"/>
    </source>
</evidence>
<organism evidence="1 2">
    <name type="scientific">Pseudoduganella rivuli</name>
    <dbReference type="NCBI Taxonomy" id="2666085"/>
    <lineage>
        <taxon>Bacteria</taxon>
        <taxon>Pseudomonadati</taxon>
        <taxon>Pseudomonadota</taxon>
        <taxon>Betaproteobacteria</taxon>
        <taxon>Burkholderiales</taxon>
        <taxon>Oxalobacteraceae</taxon>
        <taxon>Telluria group</taxon>
        <taxon>Pseudoduganella</taxon>
    </lineage>
</organism>
<dbReference type="EMBL" id="WKJJ01000029">
    <property type="protein sequence ID" value="MRV76258.1"/>
    <property type="molecule type" value="Genomic_DNA"/>
</dbReference>
<accession>A0A7X2IUG9</accession>
<dbReference type="Proteomes" id="UP000446768">
    <property type="component" value="Unassembled WGS sequence"/>
</dbReference>
<name>A0A7X2IUG9_9BURK</name>
<dbReference type="AlphaFoldDB" id="A0A7X2IUG9"/>